<evidence type="ECO:0000313" key="13">
    <source>
        <dbReference type="EMBL" id="CDW27588.1"/>
    </source>
</evidence>
<comment type="similarity">
    <text evidence="1">Belongs to the Gfo/Idh/MocA family.</text>
</comment>
<dbReference type="InterPro" id="IPR050984">
    <property type="entry name" value="Gfo/Idh/MocA_domain"/>
</dbReference>
<evidence type="ECO:0000256" key="4">
    <source>
        <dbReference type="ARBA" id="ARBA00038984"/>
    </source>
</evidence>
<dbReference type="Gene3D" id="3.30.360.10">
    <property type="entry name" value="Dihydrodipicolinate Reductase, domain 2"/>
    <property type="match status" value="1"/>
</dbReference>
<dbReference type="SUPFAM" id="SSF51735">
    <property type="entry name" value="NAD(P)-binding Rossmann-fold domains"/>
    <property type="match status" value="1"/>
</dbReference>
<proteinExistence type="inferred from homology"/>
<comment type="catalytic activity">
    <reaction evidence="10">
        <text>D-xylose + NADP(+) = D-xylono-1,5-lactone + NADPH + H(+)</text>
        <dbReference type="Rhea" id="RHEA:22000"/>
        <dbReference type="ChEBI" id="CHEBI:15378"/>
        <dbReference type="ChEBI" id="CHEBI:15867"/>
        <dbReference type="ChEBI" id="CHEBI:53455"/>
        <dbReference type="ChEBI" id="CHEBI:57783"/>
        <dbReference type="ChEBI" id="CHEBI:58349"/>
        <dbReference type="EC" id="1.1.1.179"/>
    </reaction>
</comment>
<dbReference type="SUPFAM" id="SSF55347">
    <property type="entry name" value="Glyceraldehyde-3-phosphate dehydrogenase-like, C-terminal domain"/>
    <property type="match status" value="1"/>
</dbReference>
<keyword evidence="2" id="KW-0560">Oxidoreductase</keyword>
<dbReference type="GO" id="GO:0000166">
    <property type="term" value="F:nucleotide binding"/>
    <property type="evidence" value="ECO:0007669"/>
    <property type="project" value="InterPro"/>
</dbReference>
<dbReference type="GO" id="GO:0047837">
    <property type="term" value="F:D-xylose 1-dehydrogenase (NADP+) activity"/>
    <property type="evidence" value="ECO:0007669"/>
    <property type="project" value="UniProtKB-EC"/>
</dbReference>
<dbReference type="Gene3D" id="3.40.50.720">
    <property type="entry name" value="NAD(P)-binding Rossmann-like Domain"/>
    <property type="match status" value="1"/>
</dbReference>
<evidence type="ECO:0000256" key="3">
    <source>
        <dbReference type="ARBA" id="ARBA00038853"/>
    </source>
</evidence>
<reference evidence="13" key="1">
    <citation type="submission" date="2014-05" db="EMBL/GenBank/DDBJ databases">
        <authorList>
            <person name="Chronopoulou M."/>
        </authorList>
    </citation>
    <scope>NUCLEOTIDE SEQUENCE</scope>
    <source>
        <tissue evidence="13">Whole organism</tissue>
    </source>
</reference>
<evidence type="ECO:0000256" key="7">
    <source>
        <dbReference type="ARBA" id="ARBA00042988"/>
    </source>
</evidence>
<accession>A0A0K2TND5</accession>
<feature type="domain" description="GFO/IDH/MocA-like oxidoreductase" evidence="12">
    <location>
        <begin position="144"/>
        <end position="249"/>
    </location>
</feature>
<dbReference type="AlphaFoldDB" id="A0A0K2TND5"/>
<dbReference type="InterPro" id="IPR036291">
    <property type="entry name" value="NAD(P)-bd_dom_sf"/>
</dbReference>
<dbReference type="InterPro" id="IPR000683">
    <property type="entry name" value="Gfo/Idh/MocA-like_OxRdtase_N"/>
</dbReference>
<feature type="domain" description="Gfo/Idh/MocA-like oxidoreductase N-terminal" evidence="11">
    <location>
        <begin position="5"/>
        <end position="124"/>
    </location>
</feature>
<dbReference type="GO" id="GO:0047115">
    <property type="term" value="F:trans-1,2-dihydrobenzene-1,2-diol dehydrogenase activity"/>
    <property type="evidence" value="ECO:0007669"/>
    <property type="project" value="UniProtKB-EC"/>
</dbReference>
<dbReference type="EC" id="1.3.1.20" evidence="3"/>
<dbReference type="GeneID" id="121117435"/>
<dbReference type="EMBL" id="HACA01010227">
    <property type="protein sequence ID" value="CDW27588.1"/>
    <property type="molecule type" value="Transcribed_RNA"/>
</dbReference>
<dbReference type="Pfam" id="PF22725">
    <property type="entry name" value="GFO_IDH_MocA_C3"/>
    <property type="match status" value="1"/>
</dbReference>
<comment type="catalytic activity">
    <reaction evidence="9">
        <text>(1R,2R)-1,2-dihydrobenzene-1,2-diol + NADP(+) = catechol + NADPH + H(+)</text>
        <dbReference type="Rhea" id="RHEA:16729"/>
        <dbReference type="ChEBI" id="CHEBI:10702"/>
        <dbReference type="ChEBI" id="CHEBI:15378"/>
        <dbReference type="ChEBI" id="CHEBI:18135"/>
        <dbReference type="ChEBI" id="CHEBI:57783"/>
        <dbReference type="ChEBI" id="CHEBI:58349"/>
        <dbReference type="EC" id="1.3.1.20"/>
    </reaction>
</comment>
<dbReference type="KEGG" id="lsm:121117435"/>
<dbReference type="OrthoDB" id="2129491at2759"/>
<evidence type="ECO:0000259" key="11">
    <source>
        <dbReference type="Pfam" id="PF01408"/>
    </source>
</evidence>
<dbReference type="RefSeq" id="XP_040567802.1">
    <property type="nucleotide sequence ID" value="XM_040711868.2"/>
</dbReference>
<evidence type="ECO:0000256" key="10">
    <source>
        <dbReference type="ARBA" id="ARBA00049233"/>
    </source>
</evidence>
<evidence type="ECO:0000259" key="12">
    <source>
        <dbReference type="Pfam" id="PF22725"/>
    </source>
</evidence>
<sequence>MSSALRWGIVSTGKIANDFVTAIKNVLNPLDHSIIAVSSRSISTARKFAERFSIPKVYEGIEDLIQDNEIDVVYIASLNIEHYGMAKAAIEAGKNVLCEKPMGMNLKMTESLINLAKEKNVFLMEAIWSRFLPSYSVLRSHLDSIGEVKYVLVEFGRKIYNERIRRMDLGGGTVLDLGVYCVQFLNLVFKGEEPIEILTTGSLNSEGTDKNISSIFKYGLNGGGIGIISTHSEINLPCEAKVIGSKGSLTVKFPFWASENIEYKLESGNHSELIENPLPVLPKNSNHYYNFVNSAGLAFEAQHVKECLDKGLKESPLLSFTDITQISKCMEKIRKDVGVVYPQDSEL</sequence>
<evidence type="ECO:0000256" key="1">
    <source>
        <dbReference type="ARBA" id="ARBA00010928"/>
    </source>
</evidence>
<organism evidence="13">
    <name type="scientific">Lepeophtheirus salmonis</name>
    <name type="common">Salmon louse</name>
    <name type="synonym">Caligus salmonis</name>
    <dbReference type="NCBI Taxonomy" id="72036"/>
    <lineage>
        <taxon>Eukaryota</taxon>
        <taxon>Metazoa</taxon>
        <taxon>Ecdysozoa</taxon>
        <taxon>Arthropoda</taxon>
        <taxon>Crustacea</taxon>
        <taxon>Multicrustacea</taxon>
        <taxon>Hexanauplia</taxon>
        <taxon>Copepoda</taxon>
        <taxon>Siphonostomatoida</taxon>
        <taxon>Caligidae</taxon>
        <taxon>Lepeophtheirus</taxon>
    </lineage>
</organism>
<evidence type="ECO:0000256" key="6">
    <source>
        <dbReference type="ARBA" id="ARBA00042926"/>
    </source>
</evidence>
<dbReference type="PANTHER" id="PTHR22604">
    <property type="entry name" value="OXIDOREDUCTASES"/>
    <property type="match status" value="1"/>
</dbReference>
<evidence type="ECO:0000256" key="5">
    <source>
        <dbReference type="ARBA" id="ARBA00040603"/>
    </source>
</evidence>
<evidence type="ECO:0000256" key="9">
    <source>
        <dbReference type="ARBA" id="ARBA00047423"/>
    </source>
</evidence>
<dbReference type="PANTHER" id="PTHR22604:SF105">
    <property type="entry name" value="TRANS-1,2-DIHYDROBENZENE-1,2-DIOL DEHYDROGENASE"/>
    <property type="match status" value="1"/>
</dbReference>
<protein>
    <recommendedName>
        <fullName evidence="5">Trans-1,2-dihydrobenzene-1,2-diol dehydrogenase</fullName>
        <ecNumber evidence="4">1.1.1.179</ecNumber>
        <ecNumber evidence="3">1.3.1.20</ecNumber>
    </recommendedName>
    <alternativeName>
        <fullName evidence="8">D-xylose 1-dehydrogenase</fullName>
    </alternativeName>
    <alternativeName>
        <fullName evidence="7">D-xylose-NADP dehydrogenase</fullName>
    </alternativeName>
    <alternativeName>
        <fullName evidence="6">Dimeric dihydrodiol dehydrogenase</fullName>
    </alternativeName>
</protein>
<evidence type="ECO:0000256" key="8">
    <source>
        <dbReference type="ARBA" id="ARBA00043025"/>
    </source>
</evidence>
<dbReference type="Pfam" id="PF01408">
    <property type="entry name" value="GFO_IDH_MocA"/>
    <property type="match status" value="1"/>
</dbReference>
<dbReference type="EC" id="1.1.1.179" evidence="4"/>
<dbReference type="InterPro" id="IPR055170">
    <property type="entry name" value="GFO_IDH_MocA-like_dom"/>
</dbReference>
<evidence type="ECO:0000256" key="2">
    <source>
        <dbReference type="ARBA" id="ARBA00023002"/>
    </source>
</evidence>
<name>A0A0K2TND5_LEPSM</name>